<organism evidence="5 6">
    <name type="scientific">Patella caerulea</name>
    <name type="common">Rayed Mediterranean limpet</name>
    <dbReference type="NCBI Taxonomy" id="87958"/>
    <lineage>
        <taxon>Eukaryota</taxon>
        <taxon>Metazoa</taxon>
        <taxon>Spiralia</taxon>
        <taxon>Lophotrochozoa</taxon>
        <taxon>Mollusca</taxon>
        <taxon>Gastropoda</taxon>
        <taxon>Patellogastropoda</taxon>
        <taxon>Patelloidea</taxon>
        <taxon>Patellidae</taxon>
        <taxon>Patella</taxon>
    </lineage>
</organism>
<feature type="region of interest" description="Disordered" evidence="3">
    <location>
        <begin position="117"/>
        <end position="140"/>
    </location>
</feature>
<evidence type="ECO:0000313" key="5">
    <source>
        <dbReference type="EMBL" id="KAK6178431.1"/>
    </source>
</evidence>
<dbReference type="PANTHER" id="PTHR24256">
    <property type="entry name" value="TRYPTASE-RELATED"/>
    <property type="match status" value="1"/>
</dbReference>
<evidence type="ECO:0000256" key="1">
    <source>
        <dbReference type="ARBA" id="ARBA00023157"/>
    </source>
</evidence>
<keyword evidence="1" id="KW-1015">Disulfide bond</keyword>
<dbReference type="InterPro" id="IPR051487">
    <property type="entry name" value="Ser/Thr_Proteases_Immune/Dev"/>
</dbReference>
<feature type="signal peptide" evidence="4">
    <location>
        <begin position="1"/>
        <end position="16"/>
    </location>
</feature>
<dbReference type="InterPro" id="IPR009003">
    <property type="entry name" value="Peptidase_S1_PA"/>
</dbReference>
<dbReference type="EMBL" id="JAZGQO010000009">
    <property type="protein sequence ID" value="KAK6178431.1"/>
    <property type="molecule type" value="Genomic_DNA"/>
</dbReference>
<proteinExistence type="inferred from homology"/>
<evidence type="ECO:0000256" key="4">
    <source>
        <dbReference type="SAM" id="SignalP"/>
    </source>
</evidence>
<evidence type="ECO:0000256" key="2">
    <source>
        <dbReference type="ARBA" id="ARBA00024195"/>
    </source>
</evidence>
<reference evidence="5 6" key="1">
    <citation type="submission" date="2024-01" db="EMBL/GenBank/DDBJ databases">
        <title>The genome of the rayed Mediterranean limpet Patella caerulea (Linnaeus, 1758).</title>
        <authorList>
            <person name="Anh-Thu Weber A."/>
            <person name="Halstead-Nussloch G."/>
        </authorList>
    </citation>
    <scope>NUCLEOTIDE SEQUENCE [LARGE SCALE GENOMIC DNA]</scope>
    <source>
        <strain evidence="5">AATW-2023a</strain>
        <tissue evidence="5">Whole specimen</tissue>
    </source>
</reference>
<comment type="similarity">
    <text evidence="2">Belongs to the peptidase S1 family. CLIP subfamily.</text>
</comment>
<accession>A0AAN8JLR2</accession>
<evidence type="ECO:0000313" key="6">
    <source>
        <dbReference type="Proteomes" id="UP001347796"/>
    </source>
</evidence>
<protein>
    <submittedName>
        <fullName evidence="5">Uncharacterized protein</fullName>
    </submittedName>
</protein>
<dbReference type="Gene3D" id="2.40.10.10">
    <property type="entry name" value="Trypsin-like serine proteases"/>
    <property type="match status" value="1"/>
</dbReference>
<dbReference type="SUPFAM" id="SSF50494">
    <property type="entry name" value="Trypsin-like serine proteases"/>
    <property type="match status" value="1"/>
</dbReference>
<keyword evidence="6" id="KW-1185">Reference proteome</keyword>
<name>A0AAN8JLR2_PATCE</name>
<gene>
    <name evidence="5" type="ORF">SNE40_013223</name>
</gene>
<feature type="chain" id="PRO_5043023884" evidence="4">
    <location>
        <begin position="17"/>
        <end position="374"/>
    </location>
</feature>
<sequence>MNSILLTLMYITVTVCQDQERHYSFHPFPYYFYQPPPPPPPPQNLYAQENCCQSQAFKDAGCQLKSGTSRYTGLPLTVCKCCVGVNTYQQLAMLASSCPASTVTAATSAITTAAPNTATTATSATTTTTTTTTPTPTTTAQQKFCPNSGCTRRKREAYSFFKALRIAGGTPVTSTCDYPGVVAIQATAPNGDVLTVCTGALISETEVQFPSNCAETLNLAGATNDVAVVDGTQITISSISSSKPLAIATLSTPVDINAAPSQACIYNKNMGAYSNCEIVGYGTDTTNQLQTVAQTSKVTFNDIACNGIDTSLTIPEASYGCASLEPNSAACAGDGGALIVCDLLSTQEKVVVGQAETFDCDTNNPAVYFQNFDV</sequence>
<evidence type="ECO:0000256" key="3">
    <source>
        <dbReference type="SAM" id="MobiDB-lite"/>
    </source>
</evidence>
<keyword evidence="4" id="KW-0732">Signal</keyword>
<dbReference type="AlphaFoldDB" id="A0AAN8JLR2"/>
<comment type="caution">
    <text evidence="5">The sequence shown here is derived from an EMBL/GenBank/DDBJ whole genome shotgun (WGS) entry which is preliminary data.</text>
</comment>
<dbReference type="Proteomes" id="UP001347796">
    <property type="component" value="Unassembled WGS sequence"/>
</dbReference>
<dbReference type="InterPro" id="IPR043504">
    <property type="entry name" value="Peptidase_S1_PA_chymotrypsin"/>
</dbReference>